<name>A0A919S9S9_9ACTN</name>
<dbReference type="AlphaFoldDB" id="A0A919S9S9"/>
<dbReference type="Proteomes" id="UP000680865">
    <property type="component" value="Unassembled WGS sequence"/>
</dbReference>
<dbReference type="Pfam" id="PF13649">
    <property type="entry name" value="Methyltransf_25"/>
    <property type="match status" value="1"/>
</dbReference>
<accession>A0A919S9S9</accession>
<protein>
    <recommendedName>
        <fullName evidence="1">Methyltransferase domain-containing protein</fullName>
    </recommendedName>
</protein>
<evidence type="ECO:0000313" key="2">
    <source>
        <dbReference type="EMBL" id="GIM67433.1"/>
    </source>
</evidence>
<dbReference type="PANTHER" id="PTHR42912">
    <property type="entry name" value="METHYLTRANSFERASE"/>
    <property type="match status" value="1"/>
</dbReference>
<keyword evidence="3" id="KW-1185">Reference proteome</keyword>
<dbReference type="InterPro" id="IPR029063">
    <property type="entry name" value="SAM-dependent_MTases_sf"/>
</dbReference>
<dbReference type="PANTHER" id="PTHR42912:SF93">
    <property type="entry name" value="N6-ADENOSINE-METHYLTRANSFERASE TMT1A"/>
    <property type="match status" value="1"/>
</dbReference>
<dbReference type="InterPro" id="IPR050508">
    <property type="entry name" value="Methyltransf_Superfamily"/>
</dbReference>
<dbReference type="CDD" id="cd02440">
    <property type="entry name" value="AdoMet_MTases"/>
    <property type="match status" value="1"/>
</dbReference>
<comment type="caution">
    <text evidence="2">The sequence shown here is derived from an EMBL/GenBank/DDBJ whole genome shotgun (WGS) entry which is preliminary data.</text>
</comment>
<evidence type="ECO:0000313" key="3">
    <source>
        <dbReference type="Proteomes" id="UP000680865"/>
    </source>
</evidence>
<sequence>MSYEEVVDSLRTIYDSRADARDRLNKHPWKGDERAAFLDRLRVIGASSLLEVGAGTGQDSRYFADAGLTVTAVDISPEHVTRCRAKGLTVFERDVLNLGFAPGSFDAVWSMNCLLHVPDAELPAALRAVHDVLIPGGLFFLGLWGNADSEGIMEEDGRFFSFRSNERLLDFAAGSFDLIDFHVISHGFQFQALTLVRPASPRRPHRARSRS</sequence>
<reference evidence="2" key="1">
    <citation type="submission" date="2021-03" db="EMBL/GenBank/DDBJ databases">
        <title>Whole genome shotgun sequence of Actinoplanes consettensis NBRC 14913.</title>
        <authorList>
            <person name="Komaki H."/>
            <person name="Tamura T."/>
        </authorList>
    </citation>
    <scope>NUCLEOTIDE SEQUENCE</scope>
    <source>
        <strain evidence="2">NBRC 14913</strain>
    </source>
</reference>
<dbReference type="SUPFAM" id="SSF53335">
    <property type="entry name" value="S-adenosyl-L-methionine-dependent methyltransferases"/>
    <property type="match status" value="1"/>
</dbReference>
<organism evidence="2 3">
    <name type="scientific">Winogradskya consettensis</name>
    <dbReference type="NCBI Taxonomy" id="113560"/>
    <lineage>
        <taxon>Bacteria</taxon>
        <taxon>Bacillati</taxon>
        <taxon>Actinomycetota</taxon>
        <taxon>Actinomycetes</taxon>
        <taxon>Micromonosporales</taxon>
        <taxon>Micromonosporaceae</taxon>
        <taxon>Winogradskya</taxon>
    </lineage>
</organism>
<dbReference type="InterPro" id="IPR041698">
    <property type="entry name" value="Methyltransf_25"/>
</dbReference>
<dbReference type="RefSeq" id="WP_212995663.1">
    <property type="nucleotide sequence ID" value="NZ_BAAATW010000009.1"/>
</dbReference>
<dbReference type="GO" id="GO:0008168">
    <property type="term" value="F:methyltransferase activity"/>
    <property type="evidence" value="ECO:0007669"/>
    <property type="project" value="TreeGrafter"/>
</dbReference>
<dbReference type="EMBL" id="BOQP01000003">
    <property type="protein sequence ID" value="GIM67433.1"/>
    <property type="molecule type" value="Genomic_DNA"/>
</dbReference>
<dbReference type="Gene3D" id="3.40.50.150">
    <property type="entry name" value="Vaccinia Virus protein VP39"/>
    <property type="match status" value="1"/>
</dbReference>
<evidence type="ECO:0000259" key="1">
    <source>
        <dbReference type="Pfam" id="PF13649"/>
    </source>
</evidence>
<proteinExistence type="predicted"/>
<feature type="domain" description="Methyltransferase" evidence="1">
    <location>
        <begin position="50"/>
        <end position="137"/>
    </location>
</feature>
<gene>
    <name evidence="2" type="ORF">Aco04nite_06320</name>
</gene>